<name>A0A7K1KP74_9BACT</name>
<dbReference type="PANTHER" id="PTHR33495:SF14">
    <property type="entry name" value="ANTI-SIGMA FACTOR ANTAGONIST"/>
    <property type="match status" value="1"/>
</dbReference>
<dbReference type="Proteomes" id="UP000461162">
    <property type="component" value="Unassembled WGS sequence"/>
</dbReference>
<comment type="similarity">
    <text evidence="1 2">Belongs to the anti-sigma-factor antagonist family.</text>
</comment>
<dbReference type="SUPFAM" id="SSF52091">
    <property type="entry name" value="SpoIIaa-like"/>
    <property type="match status" value="1"/>
</dbReference>
<sequence>MKFSSSKHEGKLVVTVTGRMDAITAQEFDTQCRNWLAAGDTHIIADLSGLEYISSAGLRSILSAAKQLKGAQGSLAFCNLSGMVEEVFVVSGFAAMFTIHPTLEDALAG</sequence>
<keyword evidence="5" id="KW-1185">Reference proteome</keyword>
<dbReference type="Gene3D" id="3.30.750.24">
    <property type="entry name" value="STAS domain"/>
    <property type="match status" value="1"/>
</dbReference>
<proteinExistence type="inferred from homology"/>
<reference evidence="4 5" key="1">
    <citation type="submission" date="2019-11" db="EMBL/GenBank/DDBJ databases">
        <title>Pseudodesulfovibrio alkaliphilus, sp. nov., an alkaliphilic sulfate-reducing bacteria from mud volcano of Taman peninsula, Russia.</title>
        <authorList>
            <person name="Frolova A."/>
            <person name="Merkel A.Y."/>
            <person name="Slobodkin A.I."/>
        </authorList>
    </citation>
    <scope>NUCLEOTIDE SEQUENCE [LARGE SCALE GENOMIC DNA]</scope>
    <source>
        <strain evidence="4 5">F-1</strain>
    </source>
</reference>
<comment type="caution">
    <text evidence="4">The sequence shown here is derived from an EMBL/GenBank/DDBJ whole genome shotgun (WGS) entry which is preliminary data.</text>
</comment>
<dbReference type="PANTHER" id="PTHR33495">
    <property type="entry name" value="ANTI-SIGMA FACTOR ANTAGONIST TM_1081-RELATED-RELATED"/>
    <property type="match status" value="1"/>
</dbReference>
<dbReference type="NCBIfam" id="TIGR00377">
    <property type="entry name" value="ant_ant_sig"/>
    <property type="match status" value="1"/>
</dbReference>
<feature type="domain" description="STAS" evidence="3">
    <location>
        <begin position="1"/>
        <end position="109"/>
    </location>
</feature>
<dbReference type="InterPro" id="IPR002645">
    <property type="entry name" value="STAS_dom"/>
</dbReference>
<evidence type="ECO:0000313" key="5">
    <source>
        <dbReference type="Proteomes" id="UP000461162"/>
    </source>
</evidence>
<dbReference type="EMBL" id="WODC01000005">
    <property type="protein sequence ID" value="MUM77857.1"/>
    <property type="molecule type" value="Genomic_DNA"/>
</dbReference>
<evidence type="ECO:0000313" key="4">
    <source>
        <dbReference type="EMBL" id="MUM77857.1"/>
    </source>
</evidence>
<dbReference type="InterPro" id="IPR036513">
    <property type="entry name" value="STAS_dom_sf"/>
</dbReference>
<dbReference type="CDD" id="cd07043">
    <property type="entry name" value="STAS_anti-anti-sigma_factors"/>
    <property type="match status" value="1"/>
</dbReference>
<accession>A0A7K1KP74</accession>
<dbReference type="InterPro" id="IPR003658">
    <property type="entry name" value="Anti-sigma_ant"/>
</dbReference>
<evidence type="ECO:0000256" key="1">
    <source>
        <dbReference type="ARBA" id="ARBA00009013"/>
    </source>
</evidence>
<dbReference type="Pfam" id="PF01740">
    <property type="entry name" value="STAS"/>
    <property type="match status" value="1"/>
</dbReference>
<evidence type="ECO:0000256" key="2">
    <source>
        <dbReference type="RuleBase" id="RU003749"/>
    </source>
</evidence>
<organism evidence="4 5">
    <name type="scientific">Pseudodesulfovibrio alkaliphilus</name>
    <dbReference type="NCBI Taxonomy" id="2661613"/>
    <lineage>
        <taxon>Bacteria</taxon>
        <taxon>Pseudomonadati</taxon>
        <taxon>Thermodesulfobacteriota</taxon>
        <taxon>Desulfovibrionia</taxon>
        <taxon>Desulfovibrionales</taxon>
        <taxon>Desulfovibrionaceae</taxon>
    </lineage>
</organism>
<dbReference type="PROSITE" id="PS50801">
    <property type="entry name" value="STAS"/>
    <property type="match status" value="1"/>
</dbReference>
<evidence type="ECO:0000259" key="3">
    <source>
        <dbReference type="PROSITE" id="PS50801"/>
    </source>
</evidence>
<dbReference type="AlphaFoldDB" id="A0A7K1KP74"/>
<dbReference type="GO" id="GO:0043856">
    <property type="term" value="F:anti-sigma factor antagonist activity"/>
    <property type="evidence" value="ECO:0007669"/>
    <property type="project" value="InterPro"/>
</dbReference>
<gene>
    <name evidence="4" type="ORF">GKC30_09445</name>
</gene>
<protein>
    <recommendedName>
        <fullName evidence="2">Anti-sigma factor antagonist</fullName>
    </recommendedName>
</protein>
<dbReference type="RefSeq" id="WP_155934423.1">
    <property type="nucleotide sequence ID" value="NZ_WODC01000005.1"/>
</dbReference>